<feature type="compositionally biased region" description="Basic and acidic residues" evidence="9">
    <location>
        <begin position="11"/>
        <end position="44"/>
    </location>
</feature>
<feature type="binding site" evidence="8">
    <location>
        <position position="213"/>
    </location>
    <ligand>
        <name>Zn(2+)</name>
        <dbReference type="ChEBI" id="CHEBI:29105"/>
    </ligand>
</feature>
<dbReference type="Proteomes" id="UP000887575">
    <property type="component" value="Unassembled WGS sequence"/>
</dbReference>
<comment type="catalytic activity">
    <reaction evidence="7">
        <text>N(6)-tetradecanoyl-L-lysyl-[protein] + NAD(+) + H2O = 2''-O-tetradecanoyl-ADP-D-ribose + nicotinamide + L-lysyl-[protein]</text>
        <dbReference type="Rhea" id="RHEA:70567"/>
        <dbReference type="Rhea" id="RHEA-COMP:9752"/>
        <dbReference type="Rhea" id="RHEA-COMP:15437"/>
        <dbReference type="ChEBI" id="CHEBI:15377"/>
        <dbReference type="ChEBI" id="CHEBI:17154"/>
        <dbReference type="ChEBI" id="CHEBI:29969"/>
        <dbReference type="ChEBI" id="CHEBI:57540"/>
        <dbReference type="ChEBI" id="CHEBI:141129"/>
        <dbReference type="ChEBI" id="CHEBI:189674"/>
    </reaction>
    <physiologicalReaction direction="left-to-right" evidence="7">
        <dbReference type="Rhea" id="RHEA:70568"/>
    </physiologicalReaction>
</comment>
<evidence type="ECO:0000256" key="5">
    <source>
        <dbReference type="ARBA" id="ARBA00023027"/>
    </source>
</evidence>
<sequence length="374" mass="41851">MSSPGGSRQRKNNEGKADGKRDETEQKSDDERKKEQPKAKHDTCSKLPDVFNKFVDSFNSALHAVVDQSATCSSRKLRSLTIEGVVEFIKTEKPKNIIVMTGAGISTSAGIPDFRSPGSGLYDNLQKYDLPSPEAIFQIDFFEKNPEPFFTLAKELFPEDLKPTPCHYFIRMLEKKGLLRRWYTQNIDSLEYLTGLPEDKVVTAHGNHHTSTCRKCSTKYDLGWITAKLKDKSCKVPHCEKLSCGGVVKPDIIFFGEALPRRFFHCAIQDFPQCDLLLIFGTSLVVQPFASMVNEVDAECPRLLVNLEAVGRASRLEEMIGTTGLCYGRDGNTRDVFWKGSCDEGARKMADLLGWDAELDILIEQGPIPLSKAK</sequence>
<dbReference type="SUPFAM" id="SSF52467">
    <property type="entry name" value="DHS-like NAD/FAD-binding domain"/>
    <property type="match status" value="1"/>
</dbReference>
<evidence type="ECO:0000256" key="4">
    <source>
        <dbReference type="ARBA" id="ARBA00022833"/>
    </source>
</evidence>
<dbReference type="InterPro" id="IPR029035">
    <property type="entry name" value="DHS-like_NAD/FAD-binding_dom"/>
</dbReference>
<feature type="binding site" evidence="8">
    <location>
        <position position="244"/>
    </location>
    <ligand>
        <name>Zn(2+)</name>
        <dbReference type="ChEBI" id="CHEBI:29105"/>
    </ligand>
</feature>
<evidence type="ECO:0000256" key="2">
    <source>
        <dbReference type="ARBA" id="ARBA00022679"/>
    </source>
</evidence>
<keyword evidence="3 8" id="KW-0479">Metal-binding</keyword>
<dbReference type="PROSITE" id="PS50305">
    <property type="entry name" value="SIRTUIN"/>
    <property type="match status" value="1"/>
</dbReference>
<dbReference type="WBParaSite" id="MBELARI_LOCUS6229">
    <property type="protein sequence ID" value="MBELARI_LOCUS6229"/>
    <property type="gene ID" value="MBELARI_LOCUS6229"/>
</dbReference>
<evidence type="ECO:0000313" key="12">
    <source>
        <dbReference type="WBParaSite" id="MBELARI_LOCUS6229"/>
    </source>
</evidence>
<dbReference type="Gene3D" id="3.40.50.1220">
    <property type="entry name" value="TPP-binding domain"/>
    <property type="match status" value="1"/>
</dbReference>
<name>A0AAF3JA72_9BILA</name>
<evidence type="ECO:0000256" key="9">
    <source>
        <dbReference type="SAM" id="MobiDB-lite"/>
    </source>
</evidence>
<dbReference type="AlphaFoldDB" id="A0AAF3JA72"/>
<reference evidence="12" key="1">
    <citation type="submission" date="2024-02" db="UniProtKB">
        <authorList>
            <consortium name="WormBaseParasite"/>
        </authorList>
    </citation>
    <scope>IDENTIFICATION</scope>
</reference>
<dbReference type="GO" id="GO:0005634">
    <property type="term" value="C:nucleus"/>
    <property type="evidence" value="ECO:0007669"/>
    <property type="project" value="TreeGrafter"/>
</dbReference>
<dbReference type="GO" id="GO:0046872">
    <property type="term" value="F:metal ion binding"/>
    <property type="evidence" value="ECO:0007669"/>
    <property type="project" value="UniProtKB-KW"/>
</dbReference>
<evidence type="ECO:0000259" key="10">
    <source>
        <dbReference type="PROSITE" id="PS50305"/>
    </source>
</evidence>
<accession>A0AAF3JA72</accession>
<dbReference type="GO" id="GO:0017136">
    <property type="term" value="F:histone deacetylase activity, NAD-dependent"/>
    <property type="evidence" value="ECO:0007669"/>
    <property type="project" value="TreeGrafter"/>
</dbReference>
<dbReference type="Gene3D" id="3.30.1600.10">
    <property type="entry name" value="SIR2/SIRT2 'Small Domain"/>
    <property type="match status" value="1"/>
</dbReference>
<keyword evidence="2" id="KW-0808">Transferase</keyword>
<comment type="catalytic activity">
    <reaction evidence="6">
        <text>N(6)-hexadecanoyl-L-lysyl-[protein] + NAD(+) + H2O = 2''-O-hexadecanoyl-ADP-D-ribose + nicotinamide + L-lysyl-[protein]</text>
        <dbReference type="Rhea" id="RHEA:70563"/>
        <dbReference type="Rhea" id="RHEA-COMP:9752"/>
        <dbReference type="Rhea" id="RHEA-COMP:14175"/>
        <dbReference type="ChEBI" id="CHEBI:15377"/>
        <dbReference type="ChEBI" id="CHEBI:17154"/>
        <dbReference type="ChEBI" id="CHEBI:29969"/>
        <dbReference type="ChEBI" id="CHEBI:57540"/>
        <dbReference type="ChEBI" id="CHEBI:138936"/>
        <dbReference type="ChEBI" id="CHEBI:189673"/>
    </reaction>
    <physiologicalReaction direction="left-to-right" evidence="6">
        <dbReference type="Rhea" id="RHEA:70564"/>
    </physiologicalReaction>
</comment>
<feature type="region of interest" description="Disordered" evidence="9">
    <location>
        <begin position="1"/>
        <end position="44"/>
    </location>
</feature>
<feature type="domain" description="Deacetylase sirtuin-type" evidence="10">
    <location>
        <begin position="75"/>
        <end position="356"/>
    </location>
</feature>
<dbReference type="InterPro" id="IPR026591">
    <property type="entry name" value="Sirtuin_cat_small_dom_sf"/>
</dbReference>
<feature type="binding site" evidence="8">
    <location>
        <position position="239"/>
    </location>
    <ligand>
        <name>Zn(2+)</name>
        <dbReference type="ChEBI" id="CHEBI:29105"/>
    </ligand>
</feature>
<organism evidence="11 12">
    <name type="scientific">Mesorhabditis belari</name>
    <dbReference type="NCBI Taxonomy" id="2138241"/>
    <lineage>
        <taxon>Eukaryota</taxon>
        <taxon>Metazoa</taxon>
        <taxon>Ecdysozoa</taxon>
        <taxon>Nematoda</taxon>
        <taxon>Chromadorea</taxon>
        <taxon>Rhabditida</taxon>
        <taxon>Rhabditina</taxon>
        <taxon>Rhabditomorpha</taxon>
        <taxon>Rhabditoidea</taxon>
        <taxon>Rhabditidae</taxon>
        <taxon>Mesorhabditinae</taxon>
        <taxon>Mesorhabditis</taxon>
    </lineage>
</organism>
<evidence type="ECO:0000256" key="7">
    <source>
        <dbReference type="ARBA" id="ARBA00048905"/>
    </source>
</evidence>
<dbReference type="InterPro" id="IPR026590">
    <property type="entry name" value="Ssirtuin_cat_dom"/>
</dbReference>
<dbReference type="CDD" id="cd01408">
    <property type="entry name" value="SIRT1"/>
    <property type="match status" value="1"/>
</dbReference>
<feature type="active site" description="Proton acceptor" evidence="8">
    <location>
        <position position="205"/>
    </location>
</feature>
<dbReference type="PANTHER" id="PTHR11085:SF6">
    <property type="entry name" value="NAD-DEPENDENT PROTEIN DEACETYLASE SIRTUIN-2"/>
    <property type="match status" value="1"/>
</dbReference>
<dbReference type="Pfam" id="PF02146">
    <property type="entry name" value="SIR2"/>
    <property type="match status" value="1"/>
</dbReference>
<keyword evidence="11" id="KW-1185">Reference proteome</keyword>
<dbReference type="PANTHER" id="PTHR11085">
    <property type="entry name" value="NAD-DEPENDENT PROTEIN DEACYLASE SIRTUIN-5, MITOCHONDRIAL-RELATED"/>
    <property type="match status" value="1"/>
</dbReference>
<evidence type="ECO:0000256" key="1">
    <source>
        <dbReference type="ARBA" id="ARBA00001947"/>
    </source>
</evidence>
<dbReference type="GO" id="GO:0070403">
    <property type="term" value="F:NAD+ binding"/>
    <property type="evidence" value="ECO:0007669"/>
    <property type="project" value="InterPro"/>
</dbReference>
<dbReference type="InterPro" id="IPR003000">
    <property type="entry name" value="Sirtuin"/>
</dbReference>
<evidence type="ECO:0000313" key="11">
    <source>
        <dbReference type="Proteomes" id="UP000887575"/>
    </source>
</evidence>
<evidence type="ECO:0000256" key="6">
    <source>
        <dbReference type="ARBA" id="ARBA00048378"/>
    </source>
</evidence>
<evidence type="ECO:0000256" key="8">
    <source>
        <dbReference type="PROSITE-ProRule" id="PRU00236"/>
    </source>
</evidence>
<keyword evidence="5" id="KW-0520">NAD</keyword>
<protein>
    <recommendedName>
        <fullName evidence="10">Deacetylase sirtuin-type domain-containing protein</fullName>
    </recommendedName>
</protein>
<comment type="cofactor">
    <cofactor evidence="1">
        <name>Zn(2+)</name>
        <dbReference type="ChEBI" id="CHEBI:29105"/>
    </cofactor>
</comment>
<proteinExistence type="predicted"/>
<keyword evidence="4 8" id="KW-0862">Zinc</keyword>
<dbReference type="InterPro" id="IPR050134">
    <property type="entry name" value="NAD-dep_sirtuin_deacylases"/>
</dbReference>
<evidence type="ECO:0000256" key="3">
    <source>
        <dbReference type="ARBA" id="ARBA00022723"/>
    </source>
</evidence>
<feature type="binding site" evidence="8">
    <location>
        <position position="216"/>
    </location>
    <ligand>
        <name>Zn(2+)</name>
        <dbReference type="ChEBI" id="CHEBI:29105"/>
    </ligand>
</feature>